<keyword evidence="2" id="KW-0812">Transmembrane</keyword>
<comment type="caution">
    <text evidence="3">The sequence shown here is derived from an EMBL/GenBank/DDBJ whole genome shotgun (WGS) entry which is preliminary data.</text>
</comment>
<protein>
    <submittedName>
        <fullName evidence="3">Cbb3-type cytochrome oxidase assembly protein CcoS</fullName>
    </submittedName>
</protein>
<evidence type="ECO:0000313" key="4">
    <source>
        <dbReference type="Proteomes" id="UP000316343"/>
    </source>
</evidence>
<feature type="compositionally biased region" description="Acidic residues" evidence="1">
    <location>
        <begin position="61"/>
        <end position="71"/>
    </location>
</feature>
<dbReference type="InterPro" id="IPR004714">
    <property type="entry name" value="Cyt_oxidase_maturation_cbb3"/>
</dbReference>
<feature type="region of interest" description="Disordered" evidence="1">
    <location>
        <begin position="52"/>
        <end position="71"/>
    </location>
</feature>
<dbReference type="AlphaFoldDB" id="A0A547P9P8"/>
<evidence type="ECO:0000256" key="1">
    <source>
        <dbReference type="SAM" id="MobiDB-lite"/>
    </source>
</evidence>
<keyword evidence="4" id="KW-1185">Reference proteome</keyword>
<dbReference type="Pfam" id="PF03597">
    <property type="entry name" value="FixS"/>
    <property type="match status" value="1"/>
</dbReference>
<evidence type="ECO:0000256" key="2">
    <source>
        <dbReference type="SAM" id="Phobius"/>
    </source>
</evidence>
<keyword evidence="2" id="KW-1133">Transmembrane helix</keyword>
<dbReference type="Proteomes" id="UP000316343">
    <property type="component" value="Unassembled WGS sequence"/>
</dbReference>
<gene>
    <name evidence="3" type="primary">ccoS</name>
    <name evidence="3" type="ORF">FGU71_02650</name>
</gene>
<reference evidence="3 4" key="1">
    <citation type="submission" date="2019-06" db="EMBL/GenBank/DDBJ databases">
        <title>Erythrobacter insulae sp. nov., isolated from a tidal flat.</title>
        <authorList>
            <person name="Yoon J.-H."/>
        </authorList>
    </citation>
    <scope>NUCLEOTIDE SEQUENCE [LARGE SCALE GENOMIC DNA]</scope>
    <source>
        <strain evidence="3 4">JBTF-M21</strain>
    </source>
</reference>
<dbReference type="RefSeq" id="WP_142787134.1">
    <property type="nucleotide sequence ID" value="NZ_VHJK01000001.1"/>
</dbReference>
<accession>A0A547P9P8</accession>
<dbReference type="PANTHER" id="PTHR41532:SF1">
    <property type="entry name" value="FIXS PROTEIN"/>
    <property type="match status" value="1"/>
</dbReference>
<organism evidence="3 4">
    <name type="scientific">Erythrobacter insulae</name>
    <dbReference type="NCBI Taxonomy" id="2584124"/>
    <lineage>
        <taxon>Bacteria</taxon>
        <taxon>Pseudomonadati</taxon>
        <taxon>Pseudomonadota</taxon>
        <taxon>Alphaproteobacteria</taxon>
        <taxon>Sphingomonadales</taxon>
        <taxon>Erythrobacteraceae</taxon>
        <taxon>Erythrobacter/Porphyrobacter group</taxon>
        <taxon>Erythrobacter</taxon>
    </lineage>
</organism>
<dbReference type="NCBIfam" id="TIGR00847">
    <property type="entry name" value="ccoS"/>
    <property type="match status" value="1"/>
</dbReference>
<proteinExistence type="predicted"/>
<sequence length="71" mass="7332">MTGLVYLIPIALLMGAAGLAAFFWAMRSGQYEDMEGAATRILIDDETGSGAGFGAGFGDSEGLDSQDIDPV</sequence>
<dbReference type="PANTHER" id="PTHR41532">
    <property type="entry name" value="FIXS PROTEIN"/>
    <property type="match status" value="1"/>
</dbReference>
<evidence type="ECO:0000313" key="3">
    <source>
        <dbReference type="EMBL" id="TRD10872.1"/>
    </source>
</evidence>
<dbReference type="EMBL" id="VHJK01000001">
    <property type="protein sequence ID" value="TRD10872.1"/>
    <property type="molecule type" value="Genomic_DNA"/>
</dbReference>
<feature type="transmembrane region" description="Helical" evidence="2">
    <location>
        <begin position="6"/>
        <end position="25"/>
    </location>
</feature>
<keyword evidence="2" id="KW-0472">Membrane</keyword>
<name>A0A547P9P8_9SPHN</name>